<evidence type="ECO:0000259" key="12">
    <source>
        <dbReference type="PROSITE" id="PS52004"/>
    </source>
</evidence>
<feature type="compositionally biased region" description="Basic and acidic residues" evidence="10">
    <location>
        <begin position="477"/>
        <end position="488"/>
    </location>
</feature>
<dbReference type="InterPro" id="IPR013968">
    <property type="entry name" value="PKS_KR"/>
</dbReference>
<dbReference type="Pfam" id="PF14765">
    <property type="entry name" value="PS-DH"/>
    <property type="match status" value="1"/>
</dbReference>
<evidence type="ECO:0000256" key="5">
    <source>
        <dbReference type="ARBA" id="ARBA00022553"/>
    </source>
</evidence>
<dbReference type="PROSITE" id="PS52019">
    <property type="entry name" value="PKS_MFAS_DH"/>
    <property type="match status" value="1"/>
</dbReference>
<evidence type="ECO:0000259" key="11">
    <source>
        <dbReference type="PROSITE" id="PS50075"/>
    </source>
</evidence>
<evidence type="ECO:0000256" key="4">
    <source>
        <dbReference type="ARBA" id="ARBA00022490"/>
    </source>
</evidence>
<comment type="function">
    <text evidence="8">Involved in production of the polyketide antibiotic thailandamide.</text>
</comment>
<dbReference type="InterPro" id="IPR016039">
    <property type="entry name" value="Thiolase-like"/>
</dbReference>
<protein>
    <submittedName>
        <fullName evidence="14">SorC</fullName>
    </submittedName>
</protein>
<dbReference type="GO" id="GO:0005886">
    <property type="term" value="C:plasma membrane"/>
    <property type="evidence" value="ECO:0007669"/>
    <property type="project" value="TreeGrafter"/>
</dbReference>
<keyword evidence="3" id="KW-0596">Phosphopantetheine</keyword>
<dbReference type="InterPro" id="IPR050091">
    <property type="entry name" value="PKS_NRPS_Biosynth_Enz"/>
</dbReference>
<dbReference type="SMART" id="SM00823">
    <property type="entry name" value="PKS_PP"/>
    <property type="match status" value="1"/>
</dbReference>
<dbReference type="InterPro" id="IPR057326">
    <property type="entry name" value="KR_dom"/>
</dbReference>
<dbReference type="InterPro" id="IPR020806">
    <property type="entry name" value="PKS_PP-bd"/>
</dbReference>
<dbReference type="GO" id="GO:0031177">
    <property type="term" value="F:phosphopantetheine binding"/>
    <property type="evidence" value="ECO:0007669"/>
    <property type="project" value="InterPro"/>
</dbReference>
<dbReference type="InterPro" id="IPR036736">
    <property type="entry name" value="ACP-like_sf"/>
</dbReference>
<evidence type="ECO:0000256" key="3">
    <source>
        <dbReference type="ARBA" id="ARBA00022450"/>
    </source>
</evidence>
<dbReference type="Gene3D" id="3.40.47.10">
    <property type="match status" value="1"/>
</dbReference>
<feature type="domain" description="Ketosynthase family 3 (KS3)" evidence="12">
    <location>
        <begin position="517"/>
        <end position="936"/>
    </location>
</feature>
<feature type="region of interest" description="N-terminal hotdog fold" evidence="9">
    <location>
        <begin position="40"/>
        <end position="159"/>
    </location>
</feature>
<dbReference type="SUPFAM" id="SSF53901">
    <property type="entry name" value="Thiolase-like"/>
    <property type="match status" value="1"/>
</dbReference>
<evidence type="ECO:0000256" key="6">
    <source>
        <dbReference type="ARBA" id="ARBA00022679"/>
    </source>
</evidence>
<evidence type="ECO:0000256" key="1">
    <source>
        <dbReference type="ARBA" id="ARBA00004496"/>
    </source>
</evidence>
<dbReference type="EMBL" id="HM584908">
    <property type="protein sequence ID" value="ADN68478.1"/>
    <property type="molecule type" value="Genomic_DNA"/>
</dbReference>
<dbReference type="InterPro" id="IPR054514">
    <property type="entry name" value="RhiE-like_linker"/>
</dbReference>
<dbReference type="Gene3D" id="1.10.1200.10">
    <property type="entry name" value="ACP-like"/>
    <property type="match status" value="1"/>
</dbReference>
<dbReference type="PROSITE" id="PS52004">
    <property type="entry name" value="KS3_2"/>
    <property type="match status" value="1"/>
</dbReference>
<dbReference type="CDD" id="cd00833">
    <property type="entry name" value="PKS"/>
    <property type="match status" value="1"/>
</dbReference>
<dbReference type="Gene3D" id="1.10.1240.100">
    <property type="match status" value="1"/>
</dbReference>
<dbReference type="InterPro" id="IPR014031">
    <property type="entry name" value="Ketoacyl_synth_C"/>
</dbReference>
<dbReference type="PANTHER" id="PTHR43775">
    <property type="entry name" value="FATTY ACID SYNTHASE"/>
    <property type="match status" value="1"/>
</dbReference>
<dbReference type="Pfam" id="PF21089">
    <property type="entry name" value="PKS_DH_N"/>
    <property type="match status" value="1"/>
</dbReference>
<dbReference type="GO" id="GO:0004315">
    <property type="term" value="F:3-oxoacyl-[acyl-carrier-protein] synthase activity"/>
    <property type="evidence" value="ECO:0007669"/>
    <property type="project" value="InterPro"/>
</dbReference>
<dbReference type="SUPFAM" id="SSF51735">
    <property type="entry name" value="NAD(P)-binding Rossmann-fold domains"/>
    <property type="match status" value="2"/>
</dbReference>
<dbReference type="InterPro" id="IPR020807">
    <property type="entry name" value="PKS_DH"/>
</dbReference>
<dbReference type="InterPro" id="IPR009081">
    <property type="entry name" value="PP-bd_ACP"/>
</dbReference>
<dbReference type="PROSITE" id="PS00606">
    <property type="entry name" value="KS3_1"/>
    <property type="match status" value="1"/>
</dbReference>
<evidence type="ECO:0000256" key="7">
    <source>
        <dbReference type="ARBA" id="ARBA00022737"/>
    </source>
</evidence>
<name>E5FNE6_SORCE</name>
<feature type="active site" description="Proton donor; for dehydratase activity" evidence="9">
    <location>
        <position position="240"/>
    </location>
</feature>
<dbReference type="Gene3D" id="3.40.50.720">
    <property type="entry name" value="NAD(P)-binding Rossmann-like Domain"/>
    <property type="match status" value="1"/>
</dbReference>
<proteinExistence type="predicted"/>
<dbReference type="InterPro" id="IPR049551">
    <property type="entry name" value="PKS_DH_C"/>
</dbReference>
<keyword evidence="7" id="KW-0677">Repeat</keyword>
<dbReference type="SMART" id="SM00822">
    <property type="entry name" value="PKS_KR"/>
    <property type="match status" value="1"/>
</dbReference>
<sequence length="1638" mass="178956">MNNLVGYLLKEMKDGRLSKADVLELLAEQGTSTRGADELHPLAQRNTSSFDEQRFSSTLRADSFFLSDHVVQGQMVLPAVCYLEMARAAVRASVEPGGEPHAGLGLRDVTWLKPLIVTDARDVHIGLYAQENGDVEFEVYTDVVHAHGRAQWTRPSIAEEPRAVDVADLRARCDRSFESATAYSAFRAMGLEYGAAHRGLTSLHAGADADGRPFVVAHVEMPPSAGRGSDRYVLHPSVLDCAMQASIGLALGDGPIEPALPFALEAVEILDRTPSSAWVVVRPREAGSLERLDIAVCDDAGRVCVQLKGLATRAVPNASRSDSAGRIMTLSPRREARPAASTAPWPPADVPAEAKEAGASPMPQSGAAGPGAQRAERLRALAIAALKRLVSRTLGAQPHELVETEPLLKYGLESILVVSLSNELKRFFPQLSSTAFFQRQTIGALATYLLEMDPAAVSRWVGLEERPAPAPPIDDVPADRRDGGEATEAKGASLLPRAKRGLRRRALTASPTTEPTREAIAIIGMSGRYPQARTVEQLWDNLLAGKSCITEVPNDRWDHRLYFDPEKGRPGKSYSKWGGFLDAIDRFDPLFFRISPAEAERIDPQERLFLQEAYACIEDAGYTPATLCGSRRVGVYVGVMNSTYFRHATYWSIANRVSYVCDFQGPSMAVDTACSSSLTAIHLAIEALHSGSCDVAIAGGVHLIVDPVQLTNLSEMNMLSSDDRCKAFGARADGFVDGEGVGAIVLKPLRRAVADGDHVYGVIRGSLLNAGGKTHGYTVPNPTAQANLIEAALRRANVDPRTISYVEAHGTGTELGDPIEIAGLTQAFASWTGDLQYCAIGSLKSNVGHLESAAGIAAVTKVLLQMQHRTLVPSLHSQELNPHIDFARTPFKVQQHPEEWRRPVVEMDGRQQEYPRIAGISSFGAGGSNAHLIVEEYCAAEPVGTPATERTPERPALIVLSAKSEERLRAYATELRAHLARHAYSDRDLEDIAYTLQVGREAMDHRLAFTATRIQELEDKLQGYLEGRAERGEIDEFYAGQVKRGNEMLALFTGDEELQEAVRKWVDRGKYSKLLELWVNGLSFDWSLLSSSRGRRLSLPTYPFAGERYWSDRSAVAAPPGAPALEPRSSSTGAVAESSGAVRIPSVPAHVEEDDWAVGELMLAPQWEPVTPLGAAPWPEPGDAVVWIGGTPEERLRIEALYPHGRALDVAPADSIPRIVERLSAGGPFTHVFWMAPREESSEPHAVVLSGLRLVKALLRAGYGEKSLGLTVVTRQACGIEDDERIDPDHAAAHGLMGSVAKEYPHWRIRIVDVSDDGLWPAGEVARLPADARGNAWAYRNGQWYGQRWHRYELAEHDIPTRFRHRGVYVVLGGAGRLGETLTEYLIQKYHARVVWIGRRALDEDIQAKLDRLGRLGPAPTYRSADAADAEELAQAYREIKAQHGAIHGLIHATMVMSGSDLAHMDETRFALGLRAKADVSVRMAQVFGEEPLDFVLFYSSIVSFERSPRQSNYAAGSVFNDAFALRLSRQWARPVKIMNWGYCGPLPESLQNWLNEAGFSLIEPERAMVALEELLASPLAQLAFVSTTRPRALKGIELGRERMRRLATTLPSLAQVLSTCEVAAPPTNTRIHSAFGN</sequence>
<dbReference type="PROSITE" id="PS50075">
    <property type="entry name" value="CARRIER"/>
    <property type="match status" value="1"/>
</dbReference>
<dbReference type="GO" id="GO:0006633">
    <property type="term" value="P:fatty acid biosynthetic process"/>
    <property type="evidence" value="ECO:0007669"/>
    <property type="project" value="InterPro"/>
</dbReference>
<dbReference type="Pfam" id="PF00550">
    <property type="entry name" value="PP-binding"/>
    <property type="match status" value="1"/>
</dbReference>
<evidence type="ECO:0000256" key="9">
    <source>
        <dbReference type="PROSITE-ProRule" id="PRU01363"/>
    </source>
</evidence>
<evidence type="ECO:0000256" key="2">
    <source>
        <dbReference type="ARBA" id="ARBA00004792"/>
    </source>
</evidence>
<dbReference type="InterPro" id="IPR049900">
    <property type="entry name" value="PKS_mFAS_DH"/>
</dbReference>
<keyword evidence="6" id="KW-0808">Transferase</keyword>
<dbReference type="InterPro" id="IPR014030">
    <property type="entry name" value="Ketoacyl_synth_N"/>
</dbReference>
<dbReference type="GO" id="GO:0005737">
    <property type="term" value="C:cytoplasm"/>
    <property type="evidence" value="ECO:0007669"/>
    <property type="project" value="UniProtKB-SubCell"/>
</dbReference>
<dbReference type="GO" id="GO:0004312">
    <property type="term" value="F:fatty acid synthase activity"/>
    <property type="evidence" value="ECO:0007669"/>
    <property type="project" value="TreeGrafter"/>
</dbReference>
<keyword evidence="4" id="KW-0963">Cytoplasm</keyword>
<organism evidence="14">
    <name type="scientific">Sorangium cellulosum</name>
    <name type="common">Polyangium cellulosum</name>
    <dbReference type="NCBI Taxonomy" id="56"/>
    <lineage>
        <taxon>Bacteria</taxon>
        <taxon>Pseudomonadati</taxon>
        <taxon>Myxococcota</taxon>
        <taxon>Polyangia</taxon>
        <taxon>Polyangiales</taxon>
        <taxon>Polyangiaceae</taxon>
        <taxon>Sorangium</taxon>
    </lineage>
</organism>
<keyword evidence="5" id="KW-0597">Phosphoprotein</keyword>
<dbReference type="SMART" id="SM00825">
    <property type="entry name" value="PKS_KS"/>
    <property type="match status" value="1"/>
</dbReference>
<accession>E5FNE6</accession>
<evidence type="ECO:0000256" key="8">
    <source>
        <dbReference type="ARBA" id="ARBA00054155"/>
    </source>
</evidence>
<dbReference type="InterPro" id="IPR036291">
    <property type="entry name" value="NAD(P)-bd_dom_sf"/>
</dbReference>
<dbReference type="Pfam" id="PF22336">
    <property type="entry name" value="RhiE-like_linker"/>
    <property type="match status" value="1"/>
</dbReference>
<dbReference type="InterPro" id="IPR049552">
    <property type="entry name" value="PKS_DH_N"/>
</dbReference>
<dbReference type="GO" id="GO:0071770">
    <property type="term" value="P:DIM/DIP cell wall layer assembly"/>
    <property type="evidence" value="ECO:0007669"/>
    <property type="project" value="TreeGrafter"/>
</dbReference>
<reference evidence="14" key="1">
    <citation type="journal article" date="2010" name="ChemBioChem">
        <title>Analysis of the sorangicin gene cluster reinforces the utility of a combined phylogenetic/retrobiosynthetic analysis for deciphering natural product assembly by trans-AT PKS.</title>
        <authorList>
            <person name="Irschik H."/>
            <person name="Kopp M."/>
            <person name="Weissman K.J."/>
            <person name="Buntin K."/>
            <person name="Piel J."/>
            <person name="Muller R."/>
        </authorList>
    </citation>
    <scope>NUCLEOTIDE SEQUENCE</scope>
    <source>
        <strain evidence="14">So ce12</strain>
    </source>
</reference>
<dbReference type="SUPFAM" id="SSF47336">
    <property type="entry name" value="ACP-like"/>
    <property type="match status" value="1"/>
</dbReference>
<dbReference type="InterPro" id="IPR042104">
    <property type="entry name" value="PKS_dehydratase_sf"/>
</dbReference>
<evidence type="ECO:0000259" key="13">
    <source>
        <dbReference type="PROSITE" id="PS52019"/>
    </source>
</evidence>
<feature type="active site" description="Proton acceptor; for dehydratase activity" evidence="9">
    <location>
        <position position="69"/>
    </location>
</feature>
<dbReference type="Pfam" id="PF02801">
    <property type="entry name" value="Ketoacyl-synt_C"/>
    <property type="match status" value="1"/>
</dbReference>
<comment type="pathway">
    <text evidence="2">Antibiotic biosynthesis.</text>
</comment>
<dbReference type="Pfam" id="PF00109">
    <property type="entry name" value="ketoacyl-synt"/>
    <property type="match status" value="1"/>
</dbReference>
<gene>
    <name evidence="14" type="primary">sorC</name>
</gene>
<dbReference type="Gene3D" id="3.10.129.110">
    <property type="entry name" value="Polyketide synthase dehydratase"/>
    <property type="match status" value="1"/>
</dbReference>
<dbReference type="Pfam" id="PF08659">
    <property type="entry name" value="KR"/>
    <property type="match status" value="1"/>
</dbReference>
<feature type="domain" description="Carrier" evidence="11">
    <location>
        <begin position="377"/>
        <end position="453"/>
    </location>
</feature>
<dbReference type="InterPro" id="IPR020841">
    <property type="entry name" value="PKS_Beta-ketoAc_synthase_dom"/>
</dbReference>
<feature type="region of interest" description="C-terminal hotdog fold" evidence="9">
    <location>
        <begin position="174"/>
        <end position="321"/>
    </location>
</feature>
<dbReference type="CDD" id="cd08953">
    <property type="entry name" value="KR_2_SDR_x"/>
    <property type="match status" value="1"/>
</dbReference>
<feature type="domain" description="PKS/mFAS DH" evidence="13">
    <location>
        <begin position="40"/>
        <end position="321"/>
    </location>
</feature>
<feature type="region of interest" description="Disordered" evidence="10">
    <location>
        <begin position="468"/>
        <end position="494"/>
    </location>
</feature>
<dbReference type="SMART" id="SM00826">
    <property type="entry name" value="PKS_DH"/>
    <property type="match status" value="1"/>
</dbReference>
<feature type="region of interest" description="Disordered" evidence="10">
    <location>
        <begin position="321"/>
        <end position="371"/>
    </location>
</feature>
<dbReference type="InterPro" id="IPR018201">
    <property type="entry name" value="Ketoacyl_synth_AS"/>
</dbReference>
<comment type="subcellular location">
    <subcellularLocation>
        <location evidence="1">Cytoplasm</location>
    </subcellularLocation>
</comment>
<dbReference type="PANTHER" id="PTHR43775:SF37">
    <property type="entry name" value="SI:DKEY-61P9.11"/>
    <property type="match status" value="1"/>
</dbReference>
<evidence type="ECO:0000256" key="10">
    <source>
        <dbReference type="SAM" id="MobiDB-lite"/>
    </source>
</evidence>
<dbReference type="FunFam" id="3.40.47.10:FF:000019">
    <property type="entry name" value="Polyketide synthase type I"/>
    <property type="match status" value="1"/>
</dbReference>
<evidence type="ECO:0000313" key="14">
    <source>
        <dbReference type="EMBL" id="ADN68478.1"/>
    </source>
</evidence>